<comment type="caution">
    <text evidence="4">The sequence shown here is derived from an EMBL/GenBank/DDBJ whole genome shotgun (WGS) entry which is preliminary data.</text>
</comment>
<evidence type="ECO:0000259" key="3">
    <source>
        <dbReference type="Pfam" id="PF00501"/>
    </source>
</evidence>
<feature type="domain" description="AMP-dependent synthetase/ligase" evidence="3">
    <location>
        <begin position="104"/>
        <end position="310"/>
    </location>
</feature>
<reference evidence="4 5" key="1">
    <citation type="submission" date="2020-04" db="EMBL/GenBank/DDBJ databases">
        <title>Plant Genome Project.</title>
        <authorList>
            <person name="Zhang R.-G."/>
        </authorList>
    </citation>
    <scope>NUCLEOTIDE SEQUENCE [LARGE SCALE GENOMIC DNA]</scope>
    <source>
        <strain evidence="4">YNK0</strain>
        <tissue evidence="4">Leaf</tissue>
    </source>
</reference>
<dbReference type="PROSITE" id="PS00455">
    <property type="entry name" value="AMP_BINDING"/>
    <property type="match status" value="1"/>
</dbReference>
<dbReference type="EMBL" id="JABCRI010000008">
    <property type="protein sequence ID" value="KAF8401681.1"/>
    <property type="molecule type" value="Genomic_DNA"/>
</dbReference>
<sequence>MDPTAQRRLKAIQDHFLSTSGDFQSQLRTNDTAGEFFFGQGYSVVLPEKLQTGKWNVYRSTHSPLKLVSRFADHPEIGTLHDNFLHSVETFRDYKYLGTRIRVDGTVGEYKWMTYGEAGTARSAIGSGLMYHGIPKGACVGLYFINRPEWLIVDHACSAYSYVSVPLYDTLGPDAVKYIVNHAGVQAIFCVPQTLNIVSKDKHIQKEEITAAYSKELLRFLSEISSIRLIVVVRGIDEHMPSLPSTTGVEVLSYSKLHSQGCSNLQSFSPPKPKDVATICYTSGTTGTPKGAVLTHGNLIANVAGASHSIKYFSSDVSDFHESELWCSLLGCLLLIDVGLTVCGVLGVLLIPNVEYLVVDCVEIEEHAF</sequence>
<evidence type="ECO:0000313" key="4">
    <source>
        <dbReference type="EMBL" id="KAF8401681.1"/>
    </source>
</evidence>
<evidence type="ECO:0000256" key="2">
    <source>
        <dbReference type="ARBA" id="ARBA00022840"/>
    </source>
</evidence>
<dbReference type="Gene3D" id="3.40.50.12780">
    <property type="entry name" value="N-terminal domain of ligase-like"/>
    <property type="match status" value="1"/>
</dbReference>
<dbReference type="Proteomes" id="UP000655225">
    <property type="component" value="Unassembled WGS sequence"/>
</dbReference>
<dbReference type="OrthoDB" id="1700726at2759"/>
<dbReference type="SUPFAM" id="SSF56801">
    <property type="entry name" value="Acetyl-CoA synthetase-like"/>
    <property type="match status" value="1"/>
</dbReference>
<keyword evidence="2" id="KW-0067">ATP-binding</keyword>
<keyword evidence="1" id="KW-0547">Nucleotide-binding</keyword>
<dbReference type="GO" id="GO:0016020">
    <property type="term" value="C:membrane"/>
    <property type="evidence" value="ECO:0007669"/>
    <property type="project" value="TreeGrafter"/>
</dbReference>
<protein>
    <recommendedName>
        <fullName evidence="3">AMP-dependent synthetase/ligase domain-containing protein</fullName>
    </recommendedName>
</protein>
<evidence type="ECO:0000256" key="1">
    <source>
        <dbReference type="ARBA" id="ARBA00022741"/>
    </source>
</evidence>
<dbReference type="Pfam" id="PF00501">
    <property type="entry name" value="AMP-binding"/>
    <property type="match status" value="1"/>
</dbReference>
<dbReference type="InterPro" id="IPR000873">
    <property type="entry name" value="AMP-dep_synth/lig_dom"/>
</dbReference>
<gene>
    <name evidence="4" type="ORF">HHK36_012627</name>
</gene>
<dbReference type="GO" id="GO:0005783">
    <property type="term" value="C:endoplasmic reticulum"/>
    <property type="evidence" value="ECO:0007669"/>
    <property type="project" value="TreeGrafter"/>
</dbReference>
<dbReference type="GO" id="GO:0005524">
    <property type="term" value="F:ATP binding"/>
    <property type="evidence" value="ECO:0007669"/>
    <property type="project" value="UniProtKB-KW"/>
</dbReference>
<dbReference type="PANTHER" id="PTHR43272">
    <property type="entry name" value="LONG-CHAIN-FATTY-ACID--COA LIGASE"/>
    <property type="match status" value="1"/>
</dbReference>
<dbReference type="InterPro" id="IPR042099">
    <property type="entry name" value="ANL_N_sf"/>
</dbReference>
<organism evidence="4 5">
    <name type="scientific">Tetracentron sinense</name>
    <name type="common">Spur-leaf</name>
    <dbReference type="NCBI Taxonomy" id="13715"/>
    <lineage>
        <taxon>Eukaryota</taxon>
        <taxon>Viridiplantae</taxon>
        <taxon>Streptophyta</taxon>
        <taxon>Embryophyta</taxon>
        <taxon>Tracheophyta</taxon>
        <taxon>Spermatophyta</taxon>
        <taxon>Magnoliopsida</taxon>
        <taxon>Trochodendrales</taxon>
        <taxon>Trochodendraceae</taxon>
        <taxon>Tetracentron</taxon>
    </lineage>
</organism>
<dbReference type="PANTHER" id="PTHR43272:SF33">
    <property type="entry name" value="AMP-BINDING DOMAIN-CONTAINING PROTEIN-RELATED"/>
    <property type="match status" value="1"/>
</dbReference>
<dbReference type="AlphaFoldDB" id="A0A834Z9H7"/>
<evidence type="ECO:0000313" key="5">
    <source>
        <dbReference type="Proteomes" id="UP000655225"/>
    </source>
</evidence>
<name>A0A834Z9H7_TETSI</name>
<dbReference type="InterPro" id="IPR020845">
    <property type="entry name" value="AMP-binding_CS"/>
</dbReference>
<dbReference type="OMA" id="ELITISM"/>
<proteinExistence type="predicted"/>
<keyword evidence="5" id="KW-1185">Reference proteome</keyword>
<dbReference type="GO" id="GO:0004467">
    <property type="term" value="F:long-chain fatty acid-CoA ligase activity"/>
    <property type="evidence" value="ECO:0007669"/>
    <property type="project" value="TreeGrafter"/>
</dbReference>
<accession>A0A834Z9H7</accession>